<comment type="caution">
    <text evidence="4">The sequence shown here is derived from an EMBL/GenBank/DDBJ whole genome shotgun (WGS) entry which is preliminary data.</text>
</comment>
<dbReference type="Proteomes" id="UP001596504">
    <property type="component" value="Unassembled WGS sequence"/>
</dbReference>
<evidence type="ECO:0000313" key="5">
    <source>
        <dbReference type="Proteomes" id="UP001596504"/>
    </source>
</evidence>
<proteinExistence type="predicted"/>
<feature type="compositionally biased region" description="Low complexity" evidence="1">
    <location>
        <begin position="30"/>
        <end position="47"/>
    </location>
</feature>
<keyword evidence="5" id="KW-1185">Reference proteome</keyword>
<sequence>MLTNRGNRRVAMVAALAAAATSAGCGQLMPQSQSQQPPATVTVTQPAPEQPATSEQTSAGESTGEESAVDESAPTRTREPEAEDGLACATDELQMRLEPMGPGGDQWTQLKVTNVGARPCQIHGYGGLQFLDYYGSPLPTEIRREEANPPVLTLQRSQSAAMELTWDIYQQPCAEVETLQFTPPSNTETLSAPWYGAVCRNGLVEATAFRMVYGNGGS</sequence>
<dbReference type="PROSITE" id="PS51257">
    <property type="entry name" value="PROKAR_LIPOPROTEIN"/>
    <property type="match status" value="1"/>
</dbReference>
<feature type="domain" description="DUF4232" evidence="3">
    <location>
        <begin position="88"/>
        <end position="199"/>
    </location>
</feature>
<feature type="compositionally biased region" description="Polar residues" evidence="1">
    <location>
        <begin position="51"/>
        <end position="61"/>
    </location>
</feature>
<gene>
    <name evidence="4" type="ORF">ACFQRI_23935</name>
</gene>
<feature type="chain" id="PRO_5046479040" evidence="2">
    <location>
        <begin position="26"/>
        <end position="218"/>
    </location>
</feature>
<feature type="signal peptide" evidence="2">
    <location>
        <begin position="1"/>
        <end position="25"/>
    </location>
</feature>
<protein>
    <submittedName>
        <fullName evidence="4">DUF4232 domain-containing protein</fullName>
    </submittedName>
</protein>
<dbReference type="InterPro" id="IPR025326">
    <property type="entry name" value="DUF4232"/>
</dbReference>
<feature type="region of interest" description="Disordered" evidence="1">
    <location>
        <begin position="26"/>
        <end position="84"/>
    </location>
</feature>
<evidence type="ECO:0000256" key="1">
    <source>
        <dbReference type="SAM" id="MobiDB-lite"/>
    </source>
</evidence>
<organism evidence="4 5">
    <name type="scientific">Saccharopolyspora griseoalba</name>
    <dbReference type="NCBI Taxonomy" id="1431848"/>
    <lineage>
        <taxon>Bacteria</taxon>
        <taxon>Bacillati</taxon>
        <taxon>Actinomycetota</taxon>
        <taxon>Actinomycetes</taxon>
        <taxon>Pseudonocardiales</taxon>
        <taxon>Pseudonocardiaceae</taxon>
        <taxon>Saccharopolyspora</taxon>
    </lineage>
</organism>
<evidence type="ECO:0000256" key="2">
    <source>
        <dbReference type="SAM" id="SignalP"/>
    </source>
</evidence>
<reference evidence="5" key="1">
    <citation type="journal article" date="2019" name="Int. J. Syst. Evol. Microbiol.">
        <title>The Global Catalogue of Microorganisms (GCM) 10K type strain sequencing project: providing services to taxonomists for standard genome sequencing and annotation.</title>
        <authorList>
            <consortium name="The Broad Institute Genomics Platform"/>
            <consortium name="The Broad Institute Genome Sequencing Center for Infectious Disease"/>
            <person name="Wu L."/>
            <person name="Ma J."/>
        </authorList>
    </citation>
    <scope>NUCLEOTIDE SEQUENCE [LARGE SCALE GENOMIC DNA]</scope>
    <source>
        <strain evidence="5">WLHS5</strain>
    </source>
</reference>
<dbReference type="RefSeq" id="WP_380672272.1">
    <property type="nucleotide sequence ID" value="NZ_JBHTCJ010000016.1"/>
</dbReference>
<evidence type="ECO:0000313" key="4">
    <source>
        <dbReference type="EMBL" id="MFC7344467.1"/>
    </source>
</evidence>
<accession>A0ABW2LPL1</accession>
<evidence type="ECO:0000259" key="3">
    <source>
        <dbReference type="Pfam" id="PF14016"/>
    </source>
</evidence>
<dbReference type="EMBL" id="JBHTCJ010000016">
    <property type="protein sequence ID" value="MFC7344467.1"/>
    <property type="molecule type" value="Genomic_DNA"/>
</dbReference>
<name>A0ABW2LPL1_9PSEU</name>
<dbReference type="Pfam" id="PF14016">
    <property type="entry name" value="DUF4232"/>
    <property type="match status" value="1"/>
</dbReference>
<keyword evidence="2" id="KW-0732">Signal</keyword>